<dbReference type="InterPro" id="IPR008978">
    <property type="entry name" value="HSP20-like_chaperone"/>
</dbReference>
<sequence length="147" mass="17046">MNTQLARRTERLPFLFDDFFMNPLQDWFSGGLSAKPLAAPLVNISERKEDYLVSLAAPGLQKKDFKIDVEGNLLTISCELEDTEEEKEEKFSRKEYSYSSFERSFTLPDEVNKEKIDARYNDGILEIMLPKKEEAKKLTISKQIEVK</sequence>
<dbReference type="InterPro" id="IPR031107">
    <property type="entry name" value="Small_HSP"/>
</dbReference>
<comment type="similarity">
    <text evidence="1 2">Belongs to the small heat shock protein (HSP20) family.</text>
</comment>
<feature type="domain" description="CS" evidence="4">
    <location>
        <begin position="37"/>
        <end position="145"/>
    </location>
</feature>
<dbReference type="PROSITE" id="PS01031">
    <property type="entry name" value="SHSP"/>
    <property type="match status" value="1"/>
</dbReference>
<dbReference type="InterPro" id="IPR007052">
    <property type="entry name" value="CS_dom"/>
</dbReference>
<dbReference type="CDD" id="cd06464">
    <property type="entry name" value="ACD_sHsps-like"/>
    <property type="match status" value="1"/>
</dbReference>
<dbReference type="AlphaFoldDB" id="A0A3M9N9A1"/>
<dbReference type="OrthoDB" id="9814487at2"/>
<feature type="domain" description="SHSP" evidence="3">
    <location>
        <begin position="32"/>
        <end position="147"/>
    </location>
</feature>
<dbReference type="Pfam" id="PF00011">
    <property type="entry name" value="HSP20"/>
    <property type="match status" value="1"/>
</dbReference>
<organism evidence="5 6">
    <name type="scientific">Hanamia caeni</name>
    <dbReference type="NCBI Taxonomy" id="2294116"/>
    <lineage>
        <taxon>Bacteria</taxon>
        <taxon>Pseudomonadati</taxon>
        <taxon>Bacteroidota</taxon>
        <taxon>Chitinophagia</taxon>
        <taxon>Chitinophagales</taxon>
        <taxon>Chitinophagaceae</taxon>
        <taxon>Hanamia</taxon>
    </lineage>
</organism>
<reference evidence="5 6" key="1">
    <citation type="submission" date="2018-11" db="EMBL/GenBank/DDBJ databases">
        <title>Draft genome sequence of Ferruginibacter sp. BO-59.</title>
        <authorList>
            <person name="Im W.T."/>
        </authorList>
    </citation>
    <scope>NUCLEOTIDE SEQUENCE [LARGE SCALE GENOMIC DNA]</scope>
    <source>
        <strain evidence="5 6">BO-59</strain>
    </source>
</reference>
<dbReference type="PANTHER" id="PTHR11527">
    <property type="entry name" value="HEAT-SHOCK PROTEIN 20 FAMILY MEMBER"/>
    <property type="match status" value="1"/>
</dbReference>
<dbReference type="SUPFAM" id="SSF49764">
    <property type="entry name" value="HSP20-like chaperones"/>
    <property type="match status" value="1"/>
</dbReference>
<name>A0A3M9N9A1_9BACT</name>
<protein>
    <submittedName>
        <fullName evidence="5">Hsp20/alpha crystallin family protein</fullName>
    </submittedName>
</protein>
<keyword evidence="6" id="KW-1185">Reference proteome</keyword>
<gene>
    <name evidence="5" type="ORF">EFY79_19050</name>
</gene>
<dbReference type="PROSITE" id="PS51203">
    <property type="entry name" value="CS"/>
    <property type="match status" value="1"/>
</dbReference>
<proteinExistence type="inferred from homology"/>
<evidence type="ECO:0000256" key="2">
    <source>
        <dbReference type="RuleBase" id="RU003616"/>
    </source>
</evidence>
<dbReference type="EMBL" id="RJJR01000019">
    <property type="protein sequence ID" value="RNI33538.1"/>
    <property type="molecule type" value="Genomic_DNA"/>
</dbReference>
<dbReference type="InterPro" id="IPR002068">
    <property type="entry name" value="A-crystallin/Hsp20_dom"/>
</dbReference>
<accession>A0A3M9N9A1</accession>
<dbReference type="Gene3D" id="2.60.40.790">
    <property type="match status" value="1"/>
</dbReference>
<dbReference type="Proteomes" id="UP000267223">
    <property type="component" value="Unassembled WGS sequence"/>
</dbReference>
<evidence type="ECO:0000313" key="6">
    <source>
        <dbReference type="Proteomes" id="UP000267223"/>
    </source>
</evidence>
<comment type="caution">
    <text evidence="5">The sequence shown here is derived from an EMBL/GenBank/DDBJ whole genome shotgun (WGS) entry which is preliminary data.</text>
</comment>
<evidence type="ECO:0000256" key="1">
    <source>
        <dbReference type="PROSITE-ProRule" id="PRU00285"/>
    </source>
</evidence>
<evidence type="ECO:0000313" key="5">
    <source>
        <dbReference type="EMBL" id="RNI33538.1"/>
    </source>
</evidence>
<evidence type="ECO:0000259" key="3">
    <source>
        <dbReference type="PROSITE" id="PS01031"/>
    </source>
</evidence>
<dbReference type="RefSeq" id="WP_123122342.1">
    <property type="nucleotide sequence ID" value="NZ_RJJR01000019.1"/>
</dbReference>
<evidence type="ECO:0000259" key="4">
    <source>
        <dbReference type="PROSITE" id="PS51203"/>
    </source>
</evidence>